<proteinExistence type="inferred from homology"/>
<reference evidence="17" key="1">
    <citation type="journal article" date="2018" name="Gigascience">
        <title>Genome assembly of the Pink Ipe (Handroanthus impetiginosus, Bignoniaceae), a highly valued, ecologically keystone Neotropical timber forest tree.</title>
        <authorList>
            <person name="Silva-Junior O.B."/>
            <person name="Grattapaglia D."/>
            <person name="Novaes E."/>
            <person name="Collevatti R.G."/>
        </authorList>
    </citation>
    <scope>NUCLEOTIDE SEQUENCE [LARGE SCALE GENOMIC DNA]</scope>
    <source>
        <strain evidence="17">cv. UFG-1</strain>
    </source>
</reference>
<evidence type="ECO:0000256" key="6">
    <source>
        <dbReference type="ARBA" id="ARBA00022547"/>
    </source>
</evidence>
<comment type="subunit">
    <text evidence="4">F-type ATPases have 2 components, CF(1) - the catalytic core - and CF(0) - the membrane proton channel. CF(1) has five subunits: alpha(3), beta(3), gamma(1), delta(1), epsilon(1). CF(0) has three main subunits: a, b and c.</text>
</comment>
<evidence type="ECO:0000313" key="16">
    <source>
        <dbReference type="EMBL" id="PIM97191.1"/>
    </source>
</evidence>
<dbReference type="SUPFAM" id="SSF81336">
    <property type="entry name" value="F1F0 ATP synthase subunit A"/>
    <property type="match status" value="1"/>
</dbReference>
<feature type="transmembrane region" description="Helical" evidence="15">
    <location>
        <begin position="75"/>
        <end position="94"/>
    </location>
</feature>
<dbReference type="AlphaFoldDB" id="A0A2G9FW86"/>
<name>A0A2G9FW86_9LAMI</name>
<dbReference type="Gene3D" id="1.20.120.220">
    <property type="entry name" value="ATP synthase, F0 complex, subunit A"/>
    <property type="match status" value="1"/>
</dbReference>
<dbReference type="PANTHER" id="PTHR11410">
    <property type="entry name" value="ATP SYNTHASE SUBUNIT A"/>
    <property type="match status" value="1"/>
</dbReference>
<dbReference type="GO" id="GO:0005743">
    <property type="term" value="C:mitochondrial inner membrane"/>
    <property type="evidence" value="ECO:0007669"/>
    <property type="project" value="UniProtKB-SubCell"/>
</dbReference>
<dbReference type="STRING" id="429701.A0A2G9FW86"/>
<keyword evidence="11" id="KW-0406">Ion transport</keyword>
<dbReference type="NCBIfam" id="TIGR01131">
    <property type="entry name" value="ATP_synt_6_or_A"/>
    <property type="match status" value="1"/>
</dbReference>
<dbReference type="CDD" id="cd00310">
    <property type="entry name" value="ATP-synt_Fo_a_6"/>
    <property type="match status" value="1"/>
</dbReference>
<evidence type="ECO:0000256" key="4">
    <source>
        <dbReference type="ARBA" id="ARBA00011648"/>
    </source>
</evidence>
<feature type="transmembrane region" description="Helical" evidence="15">
    <location>
        <begin position="184"/>
        <end position="202"/>
    </location>
</feature>
<dbReference type="Pfam" id="PF00119">
    <property type="entry name" value="ATP-synt_A"/>
    <property type="match status" value="1"/>
</dbReference>
<evidence type="ECO:0000256" key="3">
    <source>
        <dbReference type="ARBA" id="ARBA00006810"/>
    </source>
</evidence>
<keyword evidence="9" id="KW-0496">Mitochondrion</keyword>
<evidence type="ECO:0000313" key="17">
    <source>
        <dbReference type="Proteomes" id="UP000231279"/>
    </source>
</evidence>
<evidence type="ECO:0000256" key="2">
    <source>
        <dbReference type="ARBA" id="ARBA00004448"/>
    </source>
</evidence>
<evidence type="ECO:0000256" key="11">
    <source>
        <dbReference type="ARBA" id="ARBA00023065"/>
    </source>
</evidence>
<dbReference type="EMBL" id="NKXS01010592">
    <property type="protein sequence ID" value="PIM97191.1"/>
    <property type="molecule type" value="Genomic_DNA"/>
</dbReference>
<organism evidence="16 17">
    <name type="scientific">Handroanthus impetiginosus</name>
    <dbReference type="NCBI Taxonomy" id="429701"/>
    <lineage>
        <taxon>Eukaryota</taxon>
        <taxon>Viridiplantae</taxon>
        <taxon>Streptophyta</taxon>
        <taxon>Embryophyta</taxon>
        <taxon>Tracheophyta</taxon>
        <taxon>Spermatophyta</taxon>
        <taxon>Magnoliopsida</taxon>
        <taxon>eudicotyledons</taxon>
        <taxon>Gunneridae</taxon>
        <taxon>Pentapetalae</taxon>
        <taxon>asterids</taxon>
        <taxon>lamiids</taxon>
        <taxon>Lamiales</taxon>
        <taxon>Bignoniaceae</taxon>
        <taxon>Crescentiina</taxon>
        <taxon>Tabebuia alliance</taxon>
        <taxon>Handroanthus</taxon>
    </lineage>
</organism>
<dbReference type="InterPro" id="IPR000568">
    <property type="entry name" value="ATP_synth_F0_asu"/>
</dbReference>
<dbReference type="HAMAP" id="MF_01393">
    <property type="entry name" value="ATP_synth_a_bact"/>
    <property type="match status" value="1"/>
</dbReference>
<feature type="transmembrane region" description="Helical" evidence="15">
    <location>
        <begin position="158"/>
        <end position="178"/>
    </location>
</feature>
<protein>
    <recommendedName>
        <fullName evidence="14">F-ATPase protein 6</fullName>
    </recommendedName>
</protein>
<feature type="transmembrane region" description="Helical" evidence="15">
    <location>
        <begin position="44"/>
        <end position="69"/>
    </location>
</feature>
<dbReference type="Proteomes" id="UP000231279">
    <property type="component" value="Unassembled WGS sequence"/>
</dbReference>
<keyword evidence="6" id="KW-0138">CF(0)</keyword>
<comment type="subcellular location">
    <subcellularLocation>
        <location evidence="2">Mitochondrion inner membrane</location>
        <topology evidence="2">Multi-pass membrane protein</topology>
    </subcellularLocation>
</comment>
<sequence length="209" mass="22968">MSPLDQFEIRDLISLNAPILGQETVYATVHNIVISQINEKKGQAYFPFIYVLFTFILINNLIGMVPYSFASTSHFVLTFSLSFTVVLGATILGLSKHGLEFFSLFVPAGCPLGLLPLLVLIEFISYLARNVSLGLRLAANILSGHMLLNILSGFTYNIMTSGVVFFFLGLFPLAFIIAFSGLEVGIAFIQAQVFVVLSCSYIKDALELH</sequence>
<dbReference type="InterPro" id="IPR023011">
    <property type="entry name" value="ATP_synth_F0_asu_AS"/>
</dbReference>
<evidence type="ECO:0000256" key="1">
    <source>
        <dbReference type="ARBA" id="ARBA00002070"/>
    </source>
</evidence>
<keyword evidence="9" id="KW-0999">Mitochondrion inner membrane</keyword>
<evidence type="ECO:0000256" key="10">
    <source>
        <dbReference type="ARBA" id="ARBA00022989"/>
    </source>
</evidence>
<dbReference type="InterPro" id="IPR045083">
    <property type="entry name" value="ATP_synth_F0_asu_bact/mt"/>
</dbReference>
<dbReference type="OrthoDB" id="994699at2759"/>
<evidence type="ECO:0000256" key="14">
    <source>
        <dbReference type="ARBA" id="ARBA00032954"/>
    </source>
</evidence>
<evidence type="ECO:0000256" key="5">
    <source>
        <dbReference type="ARBA" id="ARBA00022448"/>
    </source>
</evidence>
<keyword evidence="10 15" id="KW-1133">Transmembrane helix</keyword>
<keyword evidence="17" id="KW-1185">Reference proteome</keyword>
<evidence type="ECO:0000256" key="15">
    <source>
        <dbReference type="SAM" id="Phobius"/>
    </source>
</evidence>
<evidence type="ECO:0000256" key="9">
    <source>
        <dbReference type="ARBA" id="ARBA00022792"/>
    </source>
</evidence>
<dbReference type="PROSITE" id="PS00449">
    <property type="entry name" value="ATPASE_A"/>
    <property type="match status" value="1"/>
</dbReference>
<accession>A0A2G9FW86</accession>
<gene>
    <name evidence="16" type="ORF">CDL12_30343</name>
</gene>
<keyword evidence="12 15" id="KW-0472">Membrane</keyword>
<dbReference type="GO" id="GO:0045259">
    <property type="term" value="C:proton-transporting ATP synthase complex"/>
    <property type="evidence" value="ECO:0007669"/>
    <property type="project" value="UniProtKB-KW"/>
</dbReference>
<evidence type="ECO:0000256" key="12">
    <source>
        <dbReference type="ARBA" id="ARBA00023136"/>
    </source>
</evidence>
<comment type="function">
    <text evidence="1">Mitochondrial membrane ATP synthase (F(1)F(0) ATP synthase or Complex V) produces ATP from ADP in the presence of a proton gradient across the membrane which is generated by electron transport complexes of the respiratory chain. F-type ATPases consist of two structural domains, F(1) - containing the extramembraneous catalytic core and F(0) - containing the membrane proton channel, linked together by a central stalk and a peripheral stalk. During catalysis, ATP synthesis in the catalytic domain of F(1) is coupled via a rotary mechanism of the central stalk subunits to proton translocation. Key component of the proton channel; it may play a direct role in the translocation of protons across the membrane.</text>
</comment>
<keyword evidence="8" id="KW-0375">Hydrogen ion transport</keyword>
<feature type="transmembrane region" description="Helical" evidence="15">
    <location>
        <begin position="101"/>
        <end position="127"/>
    </location>
</feature>
<keyword evidence="13" id="KW-0066">ATP synthesis</keyword>
<dbReference type="PRINTS" id="PR00123">
    <property type="entry name" value="ATPASEA"/>
</dbReference>
<dbReference type="GO" id="GO:0046933">
    <property type="term" value="F:proton-transporting ATP synthase activity, rotational mechanism"/>
    <property type="evidence" value="ECO:0007669"/>
    <property type="project" value="TreeGrafter"/>
</dbReference>
<evidence type="ECO:0000256" key="13">
    <source>
        <dbReference type="ARBA" id="ARBA00023310"/>
    </source>
</evidence>
<comment type="caution">
    <text evidence="16">The sequence shown here is derived from an EMBL/GenBank/DDBJ whole genome shotgun (WGS) entry which is preliminary data.</text>
</comment>
<evidence type="ECO:0000256" key="7">
    <source>
        <dbReference type="ARBA" id="ARBA00022692"/>
    </source>
</evidence>
<dbReference type="PANTHER" id="PTHR11410:SF0">
    <property type="entry name" value="ATP SYNTHASE SUBUNIT A"/>
    <property type="match status" value="1"/>
</dbReference>
<keyword evidence="7 15" id="KW-0812">Transmembrane</keyword>
<comment type="similarity">
    <text evidence="3">Belongs to the ATPase A chain family.</text>
</comment>
<evidence type="ECO:0000256" key="8">
    <source>
        <dbReference type="ARBA" id="ARBA00022781"/>
    </source>
</evidence>
<dbReference type="InterPro" id="IPR035908">
    <property type="entry name" value="F0_ATP_A_sf"/>
</dbReference>
<dbReference type="FunFam" id="1.20.120.220:FF:000003">
    <property type="entry name" value="ATP synthase subunit a"/>
    <property type="match status" value="1"/>
</dbReference>
<keyword evidence="5" id="KW-0813">Transport</keyword>